<keyword evidence="14" id="KW-0677">Repeat</keyword>
<feature type="binding site" description="axial binding residue" evidence="22">
    <location>
        <position position="764"/>
    </location>
    <ligand>
        <name>methylcob(III)alamin</name>
        <dbReference type="ChEBI" id="CHEBI:28115"/>
    </ligand>
    <ligandPart>
        <name>Co</name>
        <dbReference type="ChEBI" id="CHEBI:27638"/>
    </ligandPart>
</feature>
<evidence type="ECO:0000256" key="14">
    <source>
        <dbReference type="ARBA" id="ARBA00022737"/>
    </source>
</evidence>
<evidence type="ECO:0000256" key="13">
    <source>
        <dbReference type="ARBA" id="ARBA00022723"/>
    </source>
</evidence>
<dbReference type="Gene3D" id="3.10.196.10">
    <property type="entry name" value="Vitamin B12-dependent methionine synthase, activation domain"/>
    <property type="match status" value="1"/>
</dbReference>
<dbReference type="GO" id="GO:0005829">
    <property type="term" value="C:cytosol"/>
    <property type="evidence" value="ECO:0007669"/>
    <property type="project" value="TreeGrafter"/>
</dbReference>
<keyword evidence="10 21" id="KW-0846">Cobalamin</keyword>
<feature type="binding site" evidence="23">
    <location>
        <position position="865"/>
    </location>
    <ligand>
        <name>methylcob(III)alamin</name>
        <dbReference type="ChEBI" id="CHEBI:28115"/>
    </ligand>
</feature>
<dbReference type="GO" id="GO:0050667">
    <property type="term" value="P:homocysteine metabolic process"/>
    <property type="evidence" value="ECO:0007669"/>
    <property type="project" value="TreeGrafter"/>
</dbReference>
<feature type="domain" description="B12-binding N-terminal" evidence="29">
    <location>
        <begin position="650"/>
        <end position="744"/>
    </location>
</feature>
<feature type="binding site" evidence="23">
    <location>
        <begin position="761"/>
        <end position="765"/>
    </location>
    <ligand>
        <name>methylcob(III)alamin</name>
        <dbReference type="ChEBI" id="CHEBI:28115"/>
    </ligand>
</feature>
<feature type="binding site" evidence="23">
    <location>
        <position position="813"/>
    </location>
    <ligand>
        <name>methylcob(III)alamin</name>
        <dbReference type="ChEBI" id="CHEBI:28115"/>
    </ligand>
</feature>
<dbReference type="Pfam" id="PF02607">
    <property type="entry name" value="B12-binding_2"/>
    <property type="match status" value="1"/>
</dbReference>
<feature type="domain" description="AdoMet activation" evidence="27">
    <location>
        <begin position="899"/>
        <end position="1227"/>
    </location>
</feature>
<dbReference type="Pfam" id="PF02965">
    <property type="entry name" value="Met_synt_B12"/>
    <property type="match status" value="1"/>
</dbReference>
<evidence type="ECO:0000256" key="23">
    <source>
        <dbReference type="PIRSR" id="PIRSR000381-2"/>
    </source>
</evidence>
<dbReference type="InterPro" id="IPR003759">
    <property type="entry name" value="Cbl-bd_cap"/>
</dbReference>
<dbReference type="EMBL" id="VWOX01000025">
    <property type="protein sequence ID" value="KAA5538792.1"/>
    <property type="molecule type" value="Genomic_DNA"/>
</dbReference>
<dbReference type="InterPro" id="IPR036594">
    <property type="entry name" value="Meth_synthase_dom"/>
</dbReference>
<dbReference type="Pfam" id="PF02574">
    <property type="entry name" value="S-methyl_trans"/>
    <property type="match status" value="1"/>
</dbReference>
<evidence type="ECO:0000256" key="5">
    <source>
        <dbReference type="ARBA" id="ARBA00010398"/>
    </source>
</evidence>
<dbReference type="NCBIfam" id="TIGR02082">
    <property type="entry name" value="metH"/>
    <property type="match status" value="1"/>
</dbReference>
<reference evidence="30 31" key="1">
    <citation type="submission" date="2019-08" db="EMBL/GenBank/DDBJ databases">
        <authorList>
            <person name="Dhanesh K."/>
            <person name="Kumar G."/>
            <person name="Sasikala C."/>
            <person name="Venkata Ramana C."/>
        </authorList>
    </citation>
    <scope>NUCLEOTIDE SEQUENCE [LARGE SCALE GENOMIC DNA]</scope>
    <source>
        <strain evidence="30 31">JC645</strain>
    </source>
</reference>
<feature type="binding site" evidence="23">
    <location>
        <position position="694"/>
    </location>
    <ligand>
        <name>methylcob(III)alamin</name>
        <dbReference type="ChEBI" id="CHEBI:28115"/>
    </ligand>
</feature>
<dbReference type="InterPro" id="IPR050554">
    <property type="entry name" value="Met_Synthase/Corrinoid"/>
</dbReference>
<dbReference type="AlphaFoldDB" id="A0A5M6CXR4"/>
<feature type="domain" description="Hcy-binding" evidence="25">
    <location>
        <begin position="7"/>
        <end position="327"/>
    </location>
</feature>
<feature type="binding site" evidence="23">
    <location>
        <position position="949"/>
    </location>
    <ligand>
        <name>S-adenosyl-L-methionine</name>
        <dbReference type="ChEBI" id="CHEBI:59789"/>
    </ligand>
</feature>
<dbReference type="CDD" id="cd00740">
    <property type="entry name" value="MeTr"/>
    <property type="match status" value="1"/>
</dbReference>
<dbReference type="FunFam" id="3.20.20.20:FF:000002">
    <property type="entry name" value="Methionine synthase"/>
    <property type="match status" value="1"/>
</dbReference>
<feature type="binding site" evidence="23">
    <location>
        <position position="809"/>
    </location>
    <ligand>
        <name>methylcob(III)alamin</name>
        <dbReference type="ChEBI" id="CHEBI:28115"/>
    </ligand>
</feature>
<evidence type="ECO:0000256" key="11">
    <source>
        <dbReference type="ARBA" id="ARBA00022679"/>
    </source>
</evidence>
<comment type="cofactor">
    <cofactor evidence="3 21 22">
        <name>methylcob(III)alamin</name>
        <dbReference type="ChEBI" id="CHEBI:28115"/>
    </cofactor>
</comment>
<feature type="domain" description="Pterin-binding" evidence="26">
    <location>
        <begin position="358"/>
        <end position="619"/>
    </location>
</feature>
<evidence type="ECO:0000256" key="24">
    <source>
        <dbReference type="PROSITE-ProRule" id="PRU00333"/>
    </source>
</evidence>
<evidence type="ECO:0000256" key="1">
    <source>
        <dbReference type="ARBA" id="ARBA00001700"/>
    </source>
</evidence>
<dbReference type="PROSITE" id="PS51337">
    <property type="entry name" value="B12_BINDING_NTER"/>
    <property type="match status" value="1"/>
</dbReference>
<dbReference type="Pfam" id="PF02310">
    <property type="entry name" value="B12-binding"/>
    <property type="match status" value="1"/>
</dbReference>
<dbReference type="Gene3D" id="1.10.288.10">
    <property type="entry name" value="Cobalamin-dependent Methionine Synthase, domain 2"/>
    <property type="match status" value="1"/>
</dbReference>
<dbReference type="InterPro" id="IPR000489">
    <property type="entry name" value="Pterin-binding_dom"/>
</dbReference>
<evidence type="ECO:0000256" key="3">
    <source>
        <dbReference type="ARBA" id="ARBA00001956"/>
    </source>
</evidence>
<accession>A0A5M6CXR4</accession>
<sequence length="1227" mass="136013">MTSPRSPSILNDLIRERILLLDGAMGTMIQRLGLNEAAVRGERFANHHKDLKNFSDILCLTHPEKITDIHRAYFEAGSDIVETNSFGASPVGMVEFDLPLELVDEINIAAVACARKAADEWTERTPDRPRFVAGSIGPTTKQLAISTEDDPAFRGSTYEELVDSYRAQVESLVDAGVDILLPETAIDTLNLKACLFAISDFFDSGGRRVPVMASGTFGDGGRTFVSAQSVEAFWIAISHFPLLSVGMNCALGPDVMRTHIEELAKVAEIPISCHPNAGLPNEMGEFDLSPKAMADKVGEYADNGWVNVLGGCCGTTPDHIRAMADRVKGCKPKQHTPGRVYTRLSGQMPMVMRPEVPFTMVGERTNVMGSKKFARLIRDEKYDEAVEIAREQVENGATIIDVNFDEGMLDGVEAMTRFLRLIAGDHVAASVPVMIDSSKWEVLEAGLRNVQGKAIVNSISLKDGEAEFLRRAKLVRQYGAAAVVMAFDEEGQAADENSKLRICKRAYDLLTSKLNFPTEDIIFDPNILTVATGMEEHNNYAVDFINAVRRIKAECPGARTSGGVSNISFSFRGNDPVREAFHSAFLFHAVAAGLDMGIVNAGQLEVYEEIPKELLERVEDVLLNRRPDATERMLEFAETVKGDGKRKSKEDLAWRSTPVAERIKHALVKGVDKFIVEDTEEARQHFDRCIQVIEGPLMDGMKVVGDLFGAGKMFLPQVVKSARVMKKAVAYLEPFMEEEKRVAGTLRESARGKFLIATVKGDVHDIGKNIVGVVLQCNNYEVIDLGVMVSSETILEEAAKQGVDMIGLSGLITPSLDEMAHVAREMQRTGMTMPLLIGGATTSAKHTAVKIAPGYKGPVVHVLDASRSVNVVERLLSDERDEFIASNTETQTRLAESFRSRTQKLVPYSEALQKRFTTDWTTVPIDQPCFTGTRVLKDIPLDEIRPYIDWSPFFSTWELKGKYPKILSDKVVGTHAKELYDDANAMLDEIIMNRSLSANAVYGFWPAASDRDDVILFTDKARTTELTRLHFLRQQWERKGQKDYRSLADYIAPIESGREDYIGGFAVTAGIGVNEFAMQHKDQLDDYKAIMVQAIADRLAEALAEMLHQRARCDWGFGGQEGLSKEDLIAEKYRGIRPAAGYPACPDHTEKRTLFDLLDAEENTGIELTSSYAMIPGASVSGLYFGHPEARYFTVERMTRDQIENYAMRKGKPIDEIERWLAANLAY</sequence>
<feature type="domain" description="B12-binding" evidence="28">
    <location>
        <begin position="751"/>
        <end position="886"/>
    </location>
</feature>
<dbReference type="PROSITE" id="PS50970">
    <property type="entry name" value="HCY"/>
    <property type="match status" value="1"/>
</dbReference>
<dbReference type="SMART" id="SM01018">
    <property type="entry name" value="B12-binding_2"/>
    <property type="match status" value="1"/>
</dbReference>
<evidence type="ECO:0000256" key="6">
    <source>
        <dbReference type="ARBA" id="ARBA00012032"/>
    </source>
</evidence>
<dbReference type="GO" id="GO:0008705">
    <property type="term" value="F:methionine synthase activity"/>
    <property type="evidence" value="ECO:0007669"/>
    <property type="project" value="UniProtKB-UniRule"/>
</dbReference>
<dbReference type="PANTHER" id="PTHR45833">
    <property type="entry name" value="METHIONINE SYNTHASE"/>
    <property type="match status" value="1"/>
</dbReference>
<evidence type="ECO:0000256" key="19">
    <source>
        <dbReference type="ARBA" id="ARBA00031040"/>
    </source>
</evidence>
<dbReference type="NCBIfam" id="NF007024">
    <property type="entry name" value="PRK09490.1"/>
    <property type="match status" value="1"/>
</dbReference>
<dbReference type="SUPFAM" id="SSF82282">
    <property type="entry name" value="Homocysteine S-methyltransferase"/>
    <property type="match status" value="1"/>
</dbReference>
<dbReference type="Gene3D" id="3.40.50.280">
    <property type="entry name" value="Cobalamin-binding domain"/>
    <property type="match status" value="1"/>
</dbReference>
<feature type="binding site" evidence="23">
    <location>
        <begin position="1192"/>
        <end position="1193"/>
    </location>
    <ligand>
        <name>S-adenosyl-L-methionine</name>
        <dbReference type="ChEBI" id="CHEBI:59789"/>
    </ligand>
</feature>
<dbReference type="GO" id="GO:0008270">
    <property type="term" value="F:zinc ion binding"/>
    <property type="evidence" value="ECO:0007669"/>
    <property type="project" value="UniProtKB-UniRule"/>
</dbReference>
<dbReference type="FunFam" id="3.20.20.330:FF:000001">
    <property type="entry name" value="Methionine synthase"/>
    <property type="match status" value="1"/>
</dbReference>
<comment type="function">
    <text evidence="18 21">Catalyzes the transfer of a methyl group from methyl-cobalamin to homocysteine, yielding enzyme-bound cob(I)alamin and methionine. Subsequently, remethylates the cofactor using methyltetrahydrofolate.</text>
</comment>
<evidence type="ECO:0000259" key="27">
    <source>
        <dbReference type="PROSITE" id="PS50974"/>
    </source>
</evidence>
<evidence type="ECO:0000256" key="22">
    <source>
        <dbReference type="PIRSR" id="PIRSR000381-1"/>
    </source>
</evidence>
<dbReference type="Gene3D" id="1.10.1240.10">
    <property type="entry name" value="Methionine synthase domain"/>
    <property type="match status" value="1"/>
</dbReference>
<dbReference type="SUPFAM" id="SSF52242">
    <property type="entry name" value="Cobalamin (vitamin B12)-binding domain"/>
    <property type="match status" value="1"/>
</dbReference>
<evidence type="ECO:0000259" key="29">
    <source>
        <dbReference type="PROSITE" id="PS51337"/>
    </source>
</evidence>
<comment type="domain">
    <text evidence="21">Modular enzyme with four functionally distinct domains. The isolated Hcy-binding domain catalyzes methyl transfer from free methylcobalamin to homocysteine. The Hcy-binding domain in association with the pterin-binding domain catalyzes the methylation of cob(I)alamin by methyltetrahydrofolate and the methylation of homocysteine. The B12-binding domain binds the cofactor. The AdoMet activation domain binds S-adenosyl-L-methionine. Under aerobic conditions cob(I)alamin can be converted to inactive cob(II)alamin. Reductive methylation by S-adenosyl-L-methionine and flavodoxin regenerates methylcobalamin.</text>
</comment>
<dbReference type="Proteomes" id="UP000324479">
    <property type="component" value="Unassembled WGS sequence"/>
</dbReference>
<dbReference type="SUPFAM" id="SSF56507">
    <property type="entry name" value="Methionine synthase activation domain-like"/>
    <property type="match status" value="1"/>
</dbReference>
<dbReference type="PANTHER" id="PTHR45833:SF1">
    <property type="entry name" value="METHIONINE SYNTHASE"/>
    <property type="match status" value="1"/>
</dbReference>
<feature type="binding site" evidence="22 24">
    <location>
        <position position="249"/>
    </location>
    <ligand>
        <name>Zn(2+)</name>
        <dbReference type="ChEBI" id="CHEBI:29105"/>
    </ligand>
</feature>
<protein>
    <recommendedName>
        <fullName evidence="7 20">Methionine synthase</fullName>
        <ecNumber evidence="6 20">2.1.1.13</ecNumber>
    </recommendedName>
    <alternativeName>
        <fullName evidence="19 21">5-methyltetrahydrofolate--homocysteine methyltransferase</fullName>
    </alternativeName>
</protein>
<evidence type="ECO:0000256" key="7">
    <source>
        <dbReference type="ARBA" id="ARBA00013998"/>
    </source>
</evidence>
<evidence type="ECO:0000256" key="17">
    <source>
        <dbReference type="ARBA" id="ARBA00023285"/>
    </source>
</evidence>
<evidence type="ECO:0000256" key="16">
    <source>
        <dbReference type="ARBA" id="ARBA00023167"/>
    </source>
</evidence>
<keyword evidence="17 21" id="KW-0170">Cobalt</keyword>
<dbReference type="InterPro" id="IPR011005">
    <property type="entry name" value="Dihydropteroate_synth-like_sf"/>
</dbReference>
<dbReference type="InterPro" id="IPR006158">
    <property type="entry name" value="Cobalamin-bd"/>
</dbReference>
<dbReference type="PROSITE" id="PS50972">
    <property type="entry name" value="PTERIN_BINDING"/>
    <property type="match status" value="1"/>
</dbReference>
<dbReference type="InterPro" id="IPR003726">
    <property type="entry name" value="HCY_dom"/>
</dbReference>
<evidence type="ECO:0000256" key="15">
    <source>
        <dbReference type="ARBA" id="ARBA00022833"/>
    </source>
</evidence>
<dbReference type="Gene3D" id="3.20.20.20">
    <property type="entry name" value="Dihydropteroate synthase-like"/>
    <property type="match status" value="1"/>
</dbReference>
<dbReference type="InterPro" id="IPR033706">
    <property type="entry name" value="Met_synthase_B12-bd"/>
</dbReference>
<keyword evidence="12 21" id="KW-0949">S-adenosyl-L-methionine</keyword>
<dbReference type="Gene3D" id="3.20.20.330">
    <property type="entry name" value="Homocysteine-binding-like domain"/>
    <property type="match status" value="1"/>
</dbReference>
<dbReference type="GO" id="GO:0046653">
    <property type="term" value="P:tetrahydrofolate metabolic process"/>
    <property type="evidence" value="ECO:0007669"/>
    <property type="project" value="TreeGrafter"/>
</dbReference>
<proteinExistence type="inferred from homology"/>
<dbReference type="GO" id="GO:0032259">
    <property type="term" value="P:methylation"/>
    <property type="evidence" value="ECO:0007669"/>
    <property type="project" value="UniProtKB-KW"/>
</dbReference>
<evidence type="ECO:0000256" key="18">
    <source>
        <dbReference type="ARBA" id="ARBA00025552"/>
    </source>
</evidence>
<comment type="pathway">
    <text evidence="4 21">Amino-acid biosynthesis; L-methionine biosynthesis via de novo pathway; L-methionine from L-homocysteine (MetH route): step 1/1.</text>
</comment>
<dbReference type="FunFam" id="3.40.50.280:FF:000001">
    <property type="entry name" value="Methionine synthase"/>
    <property type="match status" value="1"/>
</dbReference>
<dbReference type="PROSITE" id="PS51332">
    <property type="entry name" value="B12_BINDING"/>
    <property type="match status" value="1"/>
</dbReference>
<evidence type="ECO:0000313" key="30">
    <source>
        <dbReference type="EMBL" id="KAA5538792.1"/>
    </source>
</evidence>
<dbReference type="CDD" id="cd02069">
    <property type="entry name" value="methionine_synthase_B12_BD"/>
    <property type="match status" value="1"/>
</dbReference>
<keyword evidence="8 21" id="KW-0489">Methyltransferase</keyword>
<evidence type="ECO:0000256" key="2">
    <source>
        <dbReference type="ARBA" id="ARBA00001947"/>
    </source>
</evidence>
<keyword evidence="9 21" id="KW-0028">Amino-acid biosynthesis</keyword>
<evidence type="ECO:0000259" key="28">
    <source>
        <dbReference type="PROSITE" id="PS51332"/>
    </source>
</evidence>
<dbReference type="Pfam" id="PF00809">
    <property type="entry name" value="Pterin_bind"/>
    <property type="match status" value="1"/>
</dbReference>
<evidence type="ECO:0000256" key="8">
    <source>
        <dbReference type="ARBA" id="ARBA00022603"/>
    </source>
</evidence>
<dbReference type="PROSITE" id="PS50974">
    <property type="entry name" value="ADOMET_ACTIVATION"/>
    <property type="match status" value="1"/>
</dbReference>
<organism evidence="30 31">
    <name type="scientific">Roseiconus nitratireducens</name>
    <dbReference type="NCBI Taxonomy" id="2605748"/>
    <lineage>
        <taxon>Bacteria</taxon>
        <taxon>Pseudomonadati</taxon>
        <taxon>Planctomycetota</taxon>
        <taxon>Planctomycetia</taxon>
        <taxon>Pirellulales</taxon>
        <taxon>Pirellulaceae</taxon>
        <taxon>Roseiconus</taxon>
    </lineage>
</organism>
<keyword evidence="11 21" id="KW-0808">Transferase</keyword>
<evidence type="ECO:0000259" key="25">
    <source>
        <dbReference type="PROSITE" id="PS50970"/>
    </source>
</evidence>
<evidence type="ECO:0000256" key="21">
    <source>
        <dbReference type="PIRNR" id="PIRNR000381"/>
    </source>
</evidence>
<evidence type="ECO:0000256" key="9">
    <source>
        <dbReference type="ARBA" id="ARBA00022605"/>
    </source>
</evidence>
<keyword evidence="16 21" id="KW-0486">Methionine biosynthesis</keyword>
<dbReference type="InterPro" id="IPR011822">
    <property type="entry name" value="MetH"/>
</dbReference>
<evidence type="ECO:0000259" key="26">
    <source>
        <dbReference type="PROSITE" id="PS50972"/>
    </source>
</evidence>
<dbReference type="FunFam" id="1.10.1240.10:FF:000001">
    <property type="entry name" value="Methionine synthase"/>
    <property type="match status" value="1"/>
</dbReference>
<dbReference type="InterPro" id="IPR004223">
    <property type="entry name" value="VitB12-dep_Met_synth_activ_dom"/>
</dbReference>
<evidence type="ECO:0000256" key="20">
    <source>
        <dbReference type="NCBIfam" id="TIGR02082"/>
    </source>
</evidence>
<dbReference type="EC" id="2.1.1.13" evidence="6 20"/>
<evidence type="ECO:0000256" key="4">
    <source>
        <dbReference type="ARBA" id="ARBA00005178"/>
    </source>
</evidence>
<comment type="cofactor">
    <cofactor evidence="2 21 24">
        <name>Zn(2+)</name>
        <dbReference type="ChEBI" id="CHEBI:29105"/>
    </cofactor>
</comment>
<dbReference type="InterPro" id="IPR037010">
    <property type="entry name" value="VitB12-dep_Met_synth_activ_sf"/>
</dbReference>
<evidence type="ECO:0000256" key="12">
    <source>
        <dbReference type="ARBA" id="ARBA00022691"/>
    </source>
</evidence>
<dbReference type="PIRSF" id="PIRSF000381">
    <property type="entry name" value="MetH"/>
    <property type="match status" value="1"/>
</dbReference>
<name>A0A5M6CXR4_9BACT</name>
<feature type="binding site" evidence="22 24">
    <location>
        <position position="313"/>
    </location>
    <ligand>
        <name>Zn(2+)</name>
        <dbReference type="ChEBI" id="CHEBI:29105"/>
    </ligand>
</feature>
<comment type="caution">
    <text evidence="30">The sequence shown here is derived from an EMBL/GenBank/DDBJ whole genome shotgun (WGS) entry which is preliminary data.</text>
</comment>
<feature type="binding site" evidence="23">
    <location>
        <position position="1137"/>
    </location>
    <ligand>
        <name>S-adenosyl-L-methionine</name>
        <dbReference type="ChEBI" id="CHEBI:59789"/>
    </ligand>
</feature>
<keyword evidence="13 21" id="KW-0479">Metal-binding</keyword>
<gene>
    <name evidence="30" type="primary">metH</name>
    <name evidence="30" type="ORF">FYK55_26225</name>
</gene>
<dbReference type="UniPathway" id="UPA00051">
    <property type="reaction ID" value="UER00081"/>
</dbReference>
<comment type="catalytic activity">
    <reaction evidence="1 21">
        <text>(6S)-5-methyl-5,6,7,8-tetrahydrofolate + L-homocysteine = (6S)-5,6,7,8-tetrahydrofolate + L-methionine</text>
        <dbReference type="Rhea" id="RHEA:11172"/>
        <dbReference type="ChEBI" id="CHEBI:18608"/>
        <dbReference type="ChEBI" id="CHEBI:57453"/>
        <dbReference type="ChEBI" id="CHEBI:57844"/>
        <dbReference type="ChEBI" id="CHEBI:58199"/>
        <dbReference type="EC" id="2.1.1.13"/>
    </reaction>
</comment>
<comment type="similarity">
    <text evidence="5">Belongs to the vitamin-B12 dependent methionine synthase family.</text>
</comment>
<feature type="binding site" evidence="22 24">
    <location>
        <position position="312"/>
    </location>
    <ligand>
        <name>Zn(2+)</name>
        <dbReference type="ChEBI" id="CHEBI:29105"/>
    </ligand>
</feature>
<dbReference type="RefSeq" id="WP_150079615.1">
    <property type="nucleotide sequence ID" value="NZ_VWOX01000025.1"/>
</dbReference>
<evidence type="ECO:0000313" key="31">
    <source>
        <dbReference type="Proteomes" id="UP000324479"/>
    </source>
</evidence>
<dbReference type="SUPFAM" id="SSF47644">
    <property type="entry name" value="Methionine synthase domain"/>
    <property type="match status" value="1"/>
</dbReference>
<keyword evidence="31" id="KW-1185">Reference proteome</keyword>
<dbReference type="InterPro" id="IPR036589">
    <property type="entry name" value="HCY_dom_sf"/>
</dbReference>
<dbReference type="InterPro" id="IPR036724">
    <property type="entry name" value="Cobalamin-bd_sf"/>
</dbReference>
<keyword evidence="15 21" id="KW-0862">Zinc</keyword>
<evidence type="ECO:0000256" key="10">
    <source>
        <dbReference type="ARBA" id="ARBA00022628"/>
    </source>
</evidence>
<dbReference type="SUPFAM" id="SSF51717">
    <property type="entry name" value="Dihydropteroate synthetase-like"/>
    <property type="match status" value="1"/>
</dbReference>
<dbReference type="GO" id="GO:0031419">
    <property type="term" value="F:cobalamin binding"/>
    <property type="evidence" value="ECO:0007669"/>
    <property type="project" value="UniProtKB-UniRule"/>
</dbReference>